<dbReference type="AlphaFoldDB" id="A0A834TAQ6"/>
<proteinExistence type="predicted"/>
<dbReference type="Proteomes" id="UP000634136">
    <property type="component" value="Unassembled WGS sequence"/>
</dbReference>
<name>A0A834TAQ6_9FABA</name>
<keyword evidence="2" id="KW-1185">Reference proteome</keyword>
<gene>
    <name evidence="1" type="ORF">G2W53_034245</name>
</gene>
<evidence type="ECO:0000313" key="1">
    <source>
        <dbReference type="EMBL" id="KAF7813269.1"/>
    </source>
</evidence>
<organism evidence="1 2">
    <name type="scientific">Senna tora</name>
    <dbReference type="NCBI Taxonomy" id="362788"/>
    <lineage>
        <taxon>Eukaryota</taxon>
        <taxon>Viridiplantae</taxon>
        <taxon>Streptophyta</taxon>
        <taxon>Embryophyta</taxon>
        <taxon>Tracheophyta</taxon>
        <taxon>Spermatophyta</taxon>
        <taxon>Magnoliopsida</taxon>
        <taxon>eudicotyledons</taxon>
        <taxon>Gunneridae</taxon>
        <taxon>Pentapetalae</taxon>
        <taxon>rosids</taxon>
        <taxon>fabids</taxon>
        <taxon>Fabales</taxon>
        <taxon>Fabaceae</taxon>
        <taxon>Caesalpinioideae</taxon>
        <taxon>Cassia clade</taxon>
        <taxon>Senna</taxon>
    </lineage>
</organism>
<accession>A0A834TAQ6</accession>
<protein>
    <submittedName>
        <fullName evidence="1">Uncharacterized protein</fullName>
    </submittedName>
</protein>
<dbReference type="EMBL" id="JAAIUW010000010">
    <property type="protein sequence ID" value="KAF7813269.1"/>
    <property type="molecule type" value="Genomic_DNA"/>
</dbReference>
<reference evidence="1" key="1">
    <citation type="submission" date="2020-09" db="EMBL/GenBank/DDBJ databases">
        <title>Genome-Enabled Discovery of Anthraquinone Biosynthesis in Senna tora.</title>
        <authorList>
            <person name="Kang S.-H."/>
            <person name="Pandey R.P."/>
            <person name="Lee C.-M."/>
            <person name="Sim J.-S."/>
            <person name="Jeong J.-T."/>
            <person name="Choi B.-S."/>
            <person name="Jung M."/>
            <person name="Ginzburg D."/>
            <person name="Zhao K."/>
            <person name="Won S.Y."/>
            <person name="Oh T.-J."/>
            <person name="Yu Y."/>
            <person name="Kim N.-H."/>
            <person name="Lee O.R."/>
            <person name="Lee T.-H."/>
            <person name="Bashyal P."/>
            <person name="Kim T.-S."/>
            <person name="Lee W.-H."/>
            <person name="Kawkins C."/>
            <person name="Kim C.-K."/>
            <person name="Kim J.S."/>
            <person name="Ahn B.O."/>
            <person name="Rhee S.Y."/>
            <person name="Sohng J.K."/>
        </authorList>
    </citation>
    <scope>NUCLEOTIDE SEQUENCE</scope>
    <source>
        <tissue evidence="1">Leaf</tissue>
    </source>
</reference>
<comment type="caution">
    <text evidence="1">The sequence shown here is derived from an EMBL/GenBank/DDBJ whole genome shotgun (WGS) entry which is preliminary data.</text>
</comment>
<sequence>MGVQMGVQCDVHHWNFACAHVVTQKQSSDNDA</sequence>
<evidence type="ECO:0000313" key="2">
    <source>
        <dbReference type="Proteomes" id="UP000634136"/>
    </source>
</evidence>